<dbReference type="Gene3D" id="2.40.70.10">
    <property type="entry name" value="Acid Proteases"/>
    <property type="match status" value="1"/>
</dbReference>
<accession>A0A0B1P0R7</accession>
<name>A0A0B1P0R7_UNCNE</name>
<sequence length="190" mass="20801">MLMGRDLPADMKEFAELCIKLDNQIAARANDRKNEGKNKSTLVGPSSIPKVRFPTIHNEKPSPNLPSDDSMQLDAAAKQAYHKANNLCTYCGGKENWRQFSRDNDVAIHSLRTNLGNKSSLVLSCLVNASISATAMVDSGATSFFVDLEFLRQNNLNPKKKTKPEVFTVVDGRESVGGAIMSVLKSDAEI</sequence>
<evidence type="ECO:0000313" key="1">
    <source>
        <dbReference type="EMBL" id="KHJ32242.1"/>
    </source>
</evidence>
<keyword evidence="2" id="KW-1185">Reference proteome</keyword>
<dbReference type="InterPro" id="IPR021109">
    <property type="entry name" value="Peptidase_aspartic_dom_sf"/>
</dbReference>
<organism evidence="1 2">
    <name type="scientific">Uncinula necator</name>
    <name type="common">Grape powdery mildew</name>
    <dbReference type="NCBI Taxonomy" id="52586"/>
    <lineage>
        <taxon>Eukaryota</taxon>
        <taxon>Fungi</taxon>
        <taxon>Dikarya</taxon>
        <taxon>Ascomycota</taxon>
        <taxon>Pezizomycotina</taxon>
        <taxon>Leotiomycetes</taxon>
        <taxon>Erysiphales</taxon>
        <taxon>Erysiphaceae</taxon>
        <taxon>Erysiphe</taxon>
    </lineage>
</organism>
<protein>
    <submittedName>
        <fullName evidence="1">Uncharacterized protein</fullName>
    </submittedName>
</protein>
<evidence type="ECO:0000313" key="2">
    <source>
        <dbReference type="Proteomes" id="UP000030854"/>
    </source>
</evidence>
<dbReference type="AlphaFoldDB" id="A0A0B1P0R7"/>
<dbReference type="EMBL" id="JNVN01002227">
    <property type="protein sequence ID" value="KHJ32242.1"/>
    <property type="molecule type" value="Genomic_DNA"/>
</dbReference>
<reference evidence="1 2" key="1">
    <citation type="journal article" date="2014" name="BMC Genomics">
        <title>Adaptive genomic structural variation in the grape powdery mildew pathogen, Erysiphe necator.</title>
        <authorList>
            <person name="Jones L."/>
            <person name="Riaz S."/>
            <person name="Morales-Cruz A."/>
            <person name="Amrine K.C."/>
            <person name="McGuire B."/>
            <person name="Gubler W.D."/>
            <person name="Walker M.A."/>
            <person name="Cantu D."/>
        </authorList>
    </citation>
    <scope>NUCLEOTIDE SEQUENCE [LARGE SCALE GENOMIC DNA]</scope>
    <source>
        <strain evidence="2">c</strain>
    </source>
</reference>
<dbReference type="HOGENOM" id="CLU_1428984_0_0_1"/>
<gene>
    <name evidence="1" type="ORF">EV44_g3193</name>
</gene>
<dbReference type="Proteomes" id="UP000030854">
    <property type="component" value="Unassembled WGS sequence"/>
</dbReference>
<proteinExistence type="predicted"/>
<dbReference type="CDD" id="cd00303">
    <property type="entry name" value="retropepsin_like"/>
    <property type="match status" value="1"/>
</dbReference>
<comment type="caution">
    <text evidence="1">The sequence shown here is derived from an EMBL/GenBank/DDBJ whole genome shotgun (WGS) entry which is preliminary data.</text>
</comment>